<sequence length="125" mass="13654">MAKSEQRILQETLIAATALPRTLLYRNNTGQAWQGQRISRAPGATVIVERGMVILRDARPIDFGCLGSGDIMGVHDGLPIAGEGKTLSGQQRTGQVNFQRRWEAAGGRYIVFRSAEQFLAGLRGE</sequence>
<protein>
    <submittedName>
        <fullName evidence="1">Uncharacterized protein</fullName>
    </submittedName>
</protein>
<proteinExistence type="predicted"/>
<dbReference type="EMBL" id="JAMLDY010000014">
    <property type="protein sequence ID" value="MCP3735648.1"/>
    <property type="molecule type" value="Genomic_DNA"/>
</dbReference>
<gene>
    <name evidence="1" type="ORF">M9979_12265</name>
</gene>
<accession>A0A9X2HXZ9</accession>
<organism evidence="1 2">
    <name type="scientific">Sphingomonas liriopis</name>
    <dbReference type="NCBI Taxonomy" id="2949094"/>
    <lineage>
        <taxon>Bacteria</taxon>
        <taxon>Pseudomonadati</taxon>
        <taxon>Pseudomonadota</taxon>
        <taxon>Alphaproteobacteria</taxon>
        <taxon>Sphingomonadales</taxon>
        <taxon>Sphingomonadaceae</taxon>
        <taxon>Sphingomonas</taxon>
    </lineage>
</organism>
<dbReference type="Proteomes" id="UP001139486">
    <property type="component" value="Unassembled WGS sequence"/>
</dbReference>
<comment type="caution">
    <text evidence="1">The sequence shown here is derived from an EMBL/GenBank/DDBJ whole genome shotgun (WGS) entry which is preliminary data.</text>
</comment>
<keyword evidence="2" id="KW-1185">Reference proteome</keyword>
<evidence type="ECO:0000313" key="1">
    <source>
        <dbReference type="EMBL" id="MCP3735648.1"/>
    </source>
</evidence>
<dbReference type="AlphaFoldDB" id="A0A9X2HXZ9"/>
<name>A0A9X2HXZ9_9SPHN</name>
<dbReference type="RefSeq" id="WP_254289648.1">
    <property type="nucleotide sequence ID" value="NZ_JAMLDY010000014.1"/>
</dbReference>
<evidence type="ECO:0000313" key="2">
    <source>
        <dbReference type="Proteomes" id="UP001139486"/>
    </source>
</evidence>
<reference evidence="1" key="1">
    <citation type="submission" date="2022-05" db="EMBL/GenBank/DDBJ databases">
        <title>Sphingomonas sp. strain RP10 Genome sequencing and assembly.</title>
        <authorList>
            <person name="Kim I."/>
        </authorList>
    </citation>
    <scope>NUCLEOTIDE SEQUENCE</scope>
    <source>
        <strain evidence="1">RP10</strain>
    </source>
</reference>